<dbReference type="InterPro" id="IPR045229">
    <property type="entry name" value="TPP_enz"/>
</dbReference>
<dbReference type="Gene3D" id="3.40.50.1220">
    <property type="entry name" value="TPP-binding domain"/>
    <property type="match status" value="1"/>
</dbReference>
<feature type="region of interest" description="Disordered" evidence="7">
    <location>
        <begin position="1"/>
        <end position="69"/>
    </location>
</feature>
<feature type="domain" description="Thiamine pyrophosphate enzyme central" evidence="8">
    <location>
        <begin position="254"/>
        <end position="383"/>
    </location>
</feature>
<dbReference type="InterPro" id="IPR000399">
    <property type="entry name" value="TPP-bd_CS"/>
</dbReference>
<keyword evidence="4" id="KW-0479">Metal-binding</keyword>
<evidence type="ECO:0000313" key="12">
    <source>
        <dbReference type="Proteomes" id="UP001551482"/>
    </source>
</evidence>
<protein>
    <submittedName>
        <fullName evidence="11">Acetolactate synthase</fullName>
        <ecNumber evidence="11">2.2.1.6</ecNumber>
    </submittedName>
</protein>
<keyword evidence="12" id="KW-1185">Reference proteome</keyword>
<name>A0ABV3DP57_9ACTN</name>
<evidence type="ECO:0000256" key="7">
    <source>
        <dbReference type="SAM" id="MobiDB-lite"/>
    </source>
</evidence>
<comment type="similarity">
    <text evidence="3 6">Belongs to the TPP enzyme family.</text>
</comment>
<evidence type="ECO:0000256" key="6">
    <source>
        <dbReference type="RuleBase" id="RU362132"/>
    </source>
</evidence>
<dbReference type="Gene3D" id="3.40.50.970">
    <property type="match status" value="2"/>
</dbReference>
<evidence type="ECO:0000256" key="2">
    <source>
        <dbReference type="ARBA" id="ARBA00001964"/>
    </source>
</evidence>
<dbReference type="PANTHER" id="PTHR18968:SF166">
    <property type="entry name" value="2-HYDROXYACYL-COA LYASE 2"/>
    <property type="match status" value="1"/>
</dbReference>
<sequence>MSGSHAHDQHHDQRHSQDHDQEHSQKHSQEHGQEHSQEHGQEHSRGHGRDRTPERSQDRRRPETVEGHGGDLAVAALRAHGIDTLFTLSGGHVFPVYDGAVKAAEPLRIVDVRHEQTAVFAAEATAKLTRRTGLAVLTAGPGVTNGVSAVTTAHMNGSPLLVIGGRAPAFRWGSGALQELDHPPLLAPVTKRAATVHETDRIAAEVADAVALAARPHRGPVFLDVPMDVLFDRATVPAPVAAEPVRAVPDPVGVATAAGLLAEAQRPVLVFGQDVWMDGAEEAARRAAETMGIPVVANGMGRGVLPNGHELLVTRARSTALGGADLVVVIGAPLDFRLGYGVFGGRDGATPARVVHLVDSPGQLGGTAPVAASVCGDLTLTLDGIVEAWTRKGKASAYQRWCEHVQAAVRTAAQSDRALLRGSGDTIHPVRVYGELLRVLDDDAVVIGDGGDFVSYAGKYVEPARPGGWLDPGPYGCLGTGLGYAVGARLARPDAQIVLLLGDGAAGFSLMDVDTLVRHKLPVVMVVGNNGIWGLEKHPMRMLYGYDVAADLAPATRYDEVVRALGGAGETVERAEDLGAALGRAFASEVPYLVNVLTDPEAVYPRSTNGV</sequence>
<dbReference type="CDD" id="cd07035">
    <property type="entry name" value="TPP_PYR_POX_like"/>
    <property type="match status" value="1"/>
</dbReference>
<organism evidence="11 12">
    <name type="scientific">Streptodolium elevatio</name>
    <dbReference type="NCBI Taxonomy" id="3157996"/>
    <lineage>
        <taxon>Bacteria</taxon>
        <taxon>Bacillati</taxon>
        <taxon>Actinomycetota</taxon>
        <taxon>Actinomycetes</taxon>
        <taxon>Kitasatosporales</taxon>
        <taxon>Streptomycetaceae</taxon>
        <taxon>Streptodolium</taxon>
    </lineage>
</organism>
<dbReference type="EC" id="2.2.1.6" evidence="11"/>
<dbReference type="Pfam" id="PF02775">
    <property type="entry name" value="TPP_enzyme_C"/>
    <property type="match status" value="1"/>
</dbReference>
<evidence type="ECO:0000259" key="9">
    <source>
        <dbReference type="Pfam" id="PF02775"/>
    </source>
</evidence>
<dbReference type="Pfam" id="PF02776">
    <property type="entry name" value="TPP_enzyme_N"/>
    <property type="match status" value="1"/>
</dbReference>
<keyword evidence="5 6" id="KW-0786">Thiamine pyrophosphate</keyword>
<dbReference type="InterPro" id="IPR012001">
    <property type="entry name" value="Thiamin_PyroP_enz_TPP-bd_dom"/>
</dbReference>
<dbReference type="InterPro" id="IPR011766">
    <property type="entry name" value="TPP_enzyme_TPP-bd"/>
</dbReference>
<evidence type="ECO:0000256" key="3">
    <source>
        <dbReference type="ARBA" id="ARBA00007812"/>
    </source>
</evidence>
<dbReference type="NCBIfam" id="NF004516">
    <property type="entry name" value="PRK05858.1"/>
    <property type="match status" value="1"/>
</dbReference>
<feature type="domain" description="Thiamine pyrophosphate enzyme N-terminal TPP-binding" evidence="10">
    <location>
        <begin position="69"/>
        <end position="182"/>
    </location>
</feature>
<dbReference type="InterPro" id="IPR029061">
    <property type="entry name" value="THDP-binding"/>
</dbReference>
<dbReference type="SUPFAM" id="SSF52518">
    <property type="entry name" value="Thiamin diphosphate-binding fold (THDP-binding)"/>
    <property type="match status" value="2"/>
</dbReference>
<comment type="cofactor">
    <cofactor evidence="2">
        <name>thiamine diphosphate</name>
        <dbReference type="ChEBI" id="CHEBI:58937"/>
    </cofactor>
</comment>
<dbReference type="SUPFAM" id="SSF52467">
    <property type="entry name" value="DHS-like NAD/FAD-binding domain"/>
    <property type="match status" value="1"/>
</dbReference>
<comment type="caution">
    <text evidence="11">The sequence shown here is derived from an EMBL/GenBank/DDBJ whole genome shotgun (WGS) entry which is preliminary data.</text>
</comment>
<evidence type="ECO:0000256" key="4">
    <source>
        <dbReference type="ARBA" id="ARBA00022723"/>
    </source>
</evidence>
<dbReference type="Pfam" id="PF00205">
    <property type="entry name" value="TPP_enzyme_M"/>
    <property type="match status" value="1"/>
</dbReference>
<evidence type="ECO:0000256" key="1">
    <source>
        <dbReference type="ARBA" id="ARBA00001946"/>
    </source>
</evidence>
<dbReference type="PANTHER" id="PTHR18968">
    <property type="entry name" value="THIAMINE PYROPHOSPHATE ENZYMES"/>
    <property type="match status" value="1"/>
</dbReference>
<dbReference type="EMBL" id="JBEZFP010000089">
    <property type="protein sequence ID" value="MEU8137481.1"/>
    <property type="molecule type" value="Genomic_DNA"/>
</dbReference>
<dbReference type="GO" id="GO:0003984">
    <property type="term" value="F:acetolactate synthase activity"/>
    <property type="evidence" value="ECO:0007669"/>
    <property type="project" value="UniProtKB-EC"/>
</dbReference>
<evidence type="ECO:0000256" key="5">
    <source>
        <dbReference type="ARBA" id="ARBA00023052"/>
    </source>
</evidence>
<keyword evidence="11" id="KW-0808">Transferase</keyword>
<evidence type="ECO:0000259" key="8">
    <source>
        <dbReference type="Pfam" id="PF00205"/>
    </source>
</evidence>
<gene>
    <name evidence="11" type="ORF">AB0C36_28720</name>
</gene>
<feature type="domain" description="Thiamine pyrophosphate enzyme TPP-binding" evidence="9">
    <location>
        <begin position="449"/>
        <end position="596"/>
    </location>
</feature>
<evidence type="ECO:0000259" key="10">
    <source>
        <dbReference type="Pfam" id="PF02776"/>
    </source>
</evidence>
<dbReference type="PROSITE" id="PS00187">
    <property type="entry name" value="TPP_ENZYMES"/>
    <property type="match status" value="1"/>
</dbReference>
<proteinExistence type="inferred from homology"/>
<dbReference type="RefSeq" id="WP_358359438.1">
    <property type="nucleotide sequence ID" value="NZ_JBEZFP010000089.1"/>
</dbReference>
<dbReference type="Proteomes" id="UP001551482">
    <property type="component" value="Unassembled WGS sequence"/>
</dbReference>
<comment type="cofactor">
    <cofactor evidence="1">
        <name>Mg(2+)</name>
        <dbReference type="ChEBI" id="CHEBI:18420"/>
    </cofactor>
</comment>
<evidence type="ECO:0000313" key="11">
    <source>
        <dbReference type="EMBL" id="MEU8137481.1"/>
    </source>
</evidence>
<dbReference type="InterPro" id="IPR012000">
    <property type="entry name" value="Thiamin_PyroP_enz_cen_dom"/>
</dbReference>
<dbReference type="CDD" id="cd02004">
    <property type="entry name" value="TPP_BZL_OCoD_HPCL"/>
    <property type="match status" value="1"/>
</dbReference>
<accession>A0ABV3DP57</accession>
<dbReference type="InterPro" id="IPR029035">
    <property type="entry name" value="DHS-like_NAD/FAD-binding_dom"/>
</dbReference>
<reference evidence="11 12" key="1">
    <citation type="submission" date="2024-06" db="EMBL/GenBank/DDBJ databases">
        <title>The Natural Products Discovery Center: Release of the First 8490 Sequenced Strains for Exploring Actinobacteria Biosynthetic Diversity.</title>
        <authorList>
            <person name="Kalkreuter E."/>
            <person name="Kautsar S.A."/>
            <person name="Yang D."/>
            <person name="Bader C.D."/>
            <person name="Teijaro C.N."/>
            <person name="Fluegel L."/>
            <person name="Davis C.M."/>
            <person name="Simpson J.R."/>
            <person name="Lauterbach L."/>
            <person name="Steele A.D."/>
            <person name="Gui C."/>
            <person name="Meng S."/>
            <person name="Li G."/>
            <person name="Viehrig K."/>
            <person name="Ye F."/>
            <person name="Su P."/>
            <person name="Kiefer A.F."/>
            <person name="Nichols A."/>
            <person name="Cepeda A.J."/>
            <person name="Yan W."/>
            <person name="Fan B."/>
            <person name="Jiang Y."/>
            <person name="Adhikari A."/>
            <person name="Zheng C.-J."/>
            <person name="Schuster L."/>
            <person name="Cowan T.M."/>
            <person name="Smanski M.J."/>
            <person name="Chevrette M.G."/>
            <person name="De Carvalho L.P.S."/>
            <person name="Shen B."/>
        </authorList>
    </citation>
    <scope>NUCLEOTIDE SEQUENCE [LARGE SCALE GENOMIC DNA]</scope>
    <source>
        <strain evidence="11 12">NPDC048946</strain>
    </source>
</reference>